<sequence length="476" mass="53774">MSSMRKLPEEQLIQKQVDLLEKVNASRMRLDRILSNLSSVVFETDAEGRWTFLNEAWEEFVGFTRAESIGENFIDYVHPDDREENSALFAPLIERKKSECRHQVRYLCKGGGFVWVEVHAQLLLDGVDRIVGTTGTLSNVHQERLLMEEKERQDQLLAVTQKAGIMFANGHDLISKEDELLQALIEPARLTRAAICNCSSVSGRVVLDSCREMWLEHGNGSILMLSQQALLDRYPAFTCVLDSLDVLLRARLATWDSGEEYFLLLPVFAGEVACRFILLVSDSPWTAHNINALTLLAQGYGLTLHRNMMLHAISESESRMKSALENSNEGVWDWNIPTGSVYFSPVWLGMLGYHEGDLKPDVSTWEELLHPDDLSVVMEALNEHLLGRVAHYQTTHRLKHKDGSWRWILDRGKVVEWDEGGQPLRAIGTHLDVTETKLMEEKLARRSLELASANDEIDAVLMVSPVGFVGFGDDGC</sequence>
<accession>A0A2K8L5L9</accession>
<dbReference type="SUPFAM" id="SSF55785">
    <property type="entry name" value="PYP-like sensor domain (PAS domain)"/>
    <property type="match status" value="2"/>
</dbReference>
<evidence type="ECO:0000313" key="9">
    <source>
        <dbReference type="Proteomes" id="UP000231701"/>
    </source>
</evidence>
<dbReference type="KEGG" id="maes:Ga0123461_1107"/>
<dbReference type="EMBL" id="CP018799">
    <property type="protein sequence ID" value="ATX79526.1"/>
    <property type="molecule type" value="Genomic_DNA"/>
</dbReference>
<feature type="domain" description="PAS" evidence="6">
    <location>
        <begin position="26"/>
        <end position="96"/>
    </location>
</feature>
<dbReference type="InterPro" id="IPR000014">
    <property type="entry name" value="PAS"/>
</dbReference>
<keyword evidence="5" id="KW-0418">Kinase</keyword>
<evidence type="ECO:0000259" key="6">
    <source>
        <dbReference type="PROSITE" id="PS50112"/>
    </source>
</evidence>
<proteinExistence type="predicted"/>
<dbReference type="GO" id="GO:0006355">
    <property type="term" value="P:regulation of DNA-templated transcription"/>
    <property type="evidence" value="ECO:0007669"/>
    <property type="project" value="InterPro"/>
</dbReference>
<dbReference type="GO" id="GO:0004673">
    <property type="term" value="F:protein histidine kinase activity"/>
    <property type="evidence" value="ECO:0007669"/>
    <property type="project" value="UniProtKB-EC"/>
</dbReference>
<evidence type="ECO:0000256" key="3">
    <source>
        <dbReference type="ARBA" id="ARBA00022553"/>
    </source>
</evidence>
<dbReference type="Gene3D" id="3.30.450.20">
    <property type="entry name" value="PAS domain"/>
    <property type="match status" value="2"/>
</dbReference>
<evidence type="ECO:0000256" key="5">
    <source>
        <dbReference type="ARBA" id="ARBA00022777"/>
    </source>
</evidence>
<dbReference type="NCBIfam" id="TIGR00229">
    <property type="entry name" value="sensory_box"/>
    <property type="match status" value="2"/>
</dbReference>
<dbReference type="CDD" id="cd00130">
    <property type="entry name" value="PAS"/>
    <property type="match status" value="2"/>
</dbReference>
<dbReference type="Pfam" id="PF08447">
    <property type="entry name" value="PAS_3"/>
    <property type="match status" value="1"/>
</dbReference>
<keyword evidence="4" id="KW-0808">Transferase</keyword>
<protein>
    <recommendedName>
        <fullName evidence="2">histidine kinase</fullName>
        <ecNumber evidence="2">2.7.13.3</ecNumber>
    </recommendedName>
</protein>
<comment type="catalytic activity">
    <reaction evidence="1">
        <text>ATP + protein L-histidine = ADP + protein N-phospho-L-histidine.</text>
        <dbReference type="EC" id="2.7.13.3"/>
    </reaction>
</comment>
<dbReference type="InterPro" id="IPR000700">
    <property type="entry name" value="PAS-assoc_C"/>
</dbReference>
<evidence type="ECO:0000313" key="8">
    <source>
        <dbReference type="EMBL" id="ATX79526.1"/>
    </source>
</evidence>
<evidence type="ECO:0000256" key="1">
    <source>
        <dbReference type="ARBA" id="ARBA00000085"/>
    </source>
</evidence>
<dbReference type="AlphaFoldDB" id="A0A2K8L5L9"/>
<dbReference type="PANTHER" id="PTHR43304:SF1">
    <property type="entry name" value="PAC DOMAIN-CONTAINING PROTEIN"/>
    <property type="match status" value="1"/>
</dbReference>
<feature type="domain" description="PAC" evidence="7">
    <location>
        <begin position="392"/>
        <end position="445"/>
    </location>
</feature>
<dbReference type="InterPro" id="IPR013767">
    <property type="entry name" value="PAS_fold"/>
</dbReference>
<feature type="domain" description="PAS" evidence="6">
    <location>
        <begin position="316"/>
        <end position="388"/>
    </location>
</feature>
<dbReference type="SMART" id="SM00091">
    <property type="entry name" value="PAS"/>
    <property type="match status" value="2"/>
</dbReference>
<dbReference type="PROSITE" id="PS50112">
    <property type="entry name" value="PAS"/>
    <property type="match status" value="2"/>
</dbReference>
<evidence type="ECO:0000259" key="7">
    <source>
        <dbReference type="PROSITE" id="PS50113"/>
    </source>
</evidence>
<dbReference type="SMART" id="SM00086">
    <property type="entry name" value="PAC"/>
    <property type="match status" value="2"/>
</dbReference>
<dbReference type="PANTHER" id="PTHR43304">
    <property type="entry name" value="PHYTOCHROME-LIKE PROTEIN CPH1"/>
    <property type="match status" value="1"/>
</dbReference>
<evidence type="ECO:0000256" key="2">
    <source>
        <dbReference type="ARBA" id="ARBA00012438"/>
    </source>
</evidence>
<organism evidence="8 9">
    <name type="scientific">Mariprofundus aestuarium</name>
    <dbReference type="NCBI Taxonomy" id="1921086"/>
    <lineage>
        <taxon>Bacteria</taxon>
        <taxon>Pseudomonadati</taxon>
        <taxon>Pseudomonadota</taxon>
        <taxon>Candidatius Mariprofundia</taxon>
        <taxon>Mariprofundales</taxon>
        <taxon>Mariprofundaceae</taxon>
        <taxon>Mariprofundus</taxon>
    </lineage>
</organism>
<name>A0A2K8L5L9_MARES</name>
<dbReference type="EC" id="2.7.13.3" evidence="2"/>
<keyword evidence="9" id="KW-1185">Reference proteome</keyword>
<dbReference type="InterPro" id="IPR052162">
    <property type="entry name" value="Sensor_kinase/Photoreceptor"/>
</dbReference>
<dbReference type="Proteomes" id="UP000231701">
    <property type="component" value="Chromosome"/>
</dbReference>
<evidence type="ECO:0000256" key="4">
    <source>
        <dbReference type="ARBA" id="ARBA00022679"/>
    </source>
</evidence>
<keyword evidence="3" id="KW-0597">Phosphoprotein</keyword>
<dbReference type="InterPro" id="IPR001610">
    <property type="entry name" value="PAC"/>
</dbReference>
<dbReference type="InterPro" id="IPR035965">
    <property type="entry name" value="PAS-like_dom_sf"/>
</dbReference>
<reference evidence="8 9" key="1">
    <citation type="submission" date="2016-12" db="EMBL/GenBank/DDBJ databases">
        <title>Isolation and genomic insights into novel planktonic Zetaproteobacteria from stratified waters of the Chesapeake Bay.</title>
        <authorList>
            <person name="McAllister S.M."/>
            <person name="Kato S."/>
            <person name="Chan C.S."/>
            <person name="Chiu B.K."/>
            <person name="Field E.K."/>
        </authorList>
    </citation>
    <scope>NUCLEOTIDE SEQUENCE [LARGE SCALE GENOMIC DNA]</scope>
    <source>
        <strain evidence="8 9">CP-5</strain>
    </source>
</reference>
<dbReference type="OrthoDB" id="5503776at2"/>
<dbReference type="Pfam" id="PF00989">
    <property type="entry name" value="PAS"/>
    <property type="match status" value="1"/>
</dbReference>
<gene>
    <name evidence="8" type="ORF">Ga0123461_1107</name>
</gene>
<dbReference type="InterPro" id="IPR013655">
    <property type="entry name" value="PAS_fold_3"/>
</dbReference>
<dbReference type="PROSITE" id="PS50113">
    <property type="entry name" value="PAC"/>
    <property type="match status" value="1"/>
</dbReference>